<name>A0A6A3HF79_9STRA</name>
<evidence type="ECO:0000313" key="2">
    <source>
        <dbReference type="Proteomes" id="UP000429607"/>
    </source>
</evidence>
<sequence>SRRSLCFVTEEAQDRVLEVLRPEMKTLRVLRHSHVLEVEEVFE</sequence>
<evidence type="ECO:0000313" key="1">
    <source>
        <dbReference type="EMBL" id="KAE8967268.1"/>
    </source>
</evidence>
<dbReference type="EMBL" id="QXFV01004898">
    <property type="protein sequence ID" value="KAE8967268.1"/>
    <property type="molecule type" value="Genomic_DNA"/>
</dbReference>
<proteinExistence type="predicted"/>
<feature type="non-terminal residue" evidence="1">
    <location>
        <position position="1"/>
    </location>
</feature>
<organism evidence="1 2">
    <name type="scientific">Phytophthora rubi</name>
    <dbReference type="NCBI Taxonomy" id="129364"/>
    <lineage>
        <taxon>Eukaryota</taxon>
        <taxon>Sar</taxon>
        <taxon>Stramenopiles</taxon>
        <taxon>Oomycota</taxon>
        <taxon>Peronosporomycetes</taxon>
        <taxon>Peronosporales</taxon>
        <taxon>Peronosporaceae</taxon>
        <taxon>Phytophthora</taxon>
    </lineage>
</organism>
<gene>
    <name evidence="1" type="ORF">PR001_g28155</name>
</gene>
<dbReference type="Proteomes" id="UP000429607">
    <property type="component" value="Unassembled WGS sequence"/>
</dbReference>
<accession>A0A6A3HF79</accession>
<comment type="caution">
    <text evidence="1">The sequence shown here is derived from an EMBL/GenBank/DDBJ whole genome shotgun (WGS) entry which is preliminary data.</text>
</comment>
<dbReference type="AlphaFoldDB" id="A0A6A3HF79"/>
<protein>
    <submittedName>
        <fullName evidence="1">Uncharacterized protein</fullName>
    </submittedName>
</protein>
<reference evidence="1 2" key="1">
    <citation type="submission" date="2018-09" db="EMBL/GenBank/DDBJ databases">
        <title>Genomic investigation of the strawberry pathogen Phytophthora fragariae indicates pathogenicity is determined by transcriptional variation in three key races.</title>
        <authorList>
            <person name="Adams T.M."/>
            <person name="Armitage A.D."/>
            <person name="Sobczyk M.K."/>
            <person name="Bates H.J."/>
            <person name="Dunwell J.M."/>
            <person name="Nellist C.F."/>
            <person name="Harrison R.J."/>
        </authorList>
    </citation>
    <scope>NUCLEOTIDE SEQUENCE [LARGE SCALE GENOMIC DNA]</scope>
    <source>
        <strain evidence="1 2">SCRP249</strain>
    </source>
</reference>